<evidence type="ECO:0000313" key="2">
    <source>
        <dbReference type="Proteomes" id="UP001165080"/>
    </source>
</evidence>
<dbReference type="EMBL" id="BRXU01000018">
    <property type="protein sequence ID" value="GLC57175.1"/>
    <property type="molecule type" value="Genomic_DNA"/>
</dbReference>
<comment type="caution">
    <text evidence="1">The sequence shown here is derived from an EMBL/GenBank/DDBJ whole genome shotgun (WGS) entry which is preliminary data.</text>
</comment>
<accession>A0A9W6BSJ9</accession>
<organism evidence="1 2">
    <name type="scientific">Pleodorina starrii</name>
    <dbReference type="NCBI Taxonomy" id="330485"/>
    <lineage>
        <taxon>Eukaryota</taxon>
        <taxon>Viridiplantae</taxon>
        <taxon>Chlorophyta</taxon>
        <taxon>core chlorophytes</taxon>
        <taxon>Chlorophyceae</taxon>
        <taxon>CS clade</taxon>
        <taxon>Chlamydomonadales</taxon>
        <taxon>Volvocaceae</taxon>
        <taxon>Pleodorina</taxon>
    </lineage>
</organism>
<proteinExistence type="predicted"/>
<keyword evidence="2" id="KW-1185">Reference proteome</keyword>
<protein>
    <submittedName>
        <fullName evidence="1">Uncharacterized protein</fullName>
    </submittedName>
</protein>
<sequence length="338" mass="38378">MEPHLGMLTSAQSVLTHNTGCRQRIANGDATDNLRTINSIRVERARHEAVDRDRSSQAQSPYLAQVSTYRSRSSAMDHTKLMQDPKMQDWAAVSGSRRRLPTNVPDGGAYINVNIIRYKRDADYLSTTPYDGGPKYNDEVCINNWVQERRDKNYKSGFHPRELRSSGRFATEYAARYVPSSPEYVERVTSTYNGTTRFAGLARIGPTGIADPVFPKKAYETSGEHVFYVKDGFGVTPHQDHTSEEKRGSFWVGTAAPQQHDTVTHSTMRSEPLEFQRRCVSEDPKSQVLMRNKPLPFESAGTLKIREGLQSTNNFVRTWRTMYQSDHIDYSRRPATVS</sequence>
<evidence type="ECO:0000313" key="1">
    <source>
        <dbReference type="EMBL" id="GLC57175.1"/>
    </source>
</evidence>
<reference evidence="1 2" key="1">
    <citation type="journal article" date="2023" name="Commun. Biol.">
        <title>Reorganization of the ancestral sex-determining regions during the evolution of trioecy in Pleodorina starrii.</title>
        <authorList>
            <person name="Takahashi K."/>
            <person name="Suzuki S."/>
            <person name="Kawai-Toyooka H."/>
            <person name="Yamamoto K."/>
            <person name="Hamaji T."/>
            <person name="Ootsuki R."/>
            <person name="Yamaguchi H."/>
            <person name="Kawachi M."/>
            <person name="Higashiyama T."/>
            <person name="Nozaki H."/>
        </authorList>
    </citation>
    <scope>NUCLEOTIDE SEQUENCE [LARGE SCALE GENOMIC DNA]</scope>
    <source>
        <strain evidence="1 2">NIES-4479</strain>
    </source>
</reference>
<gene>
    <name evidence="1" type="primary">PLEST010143</name>
    <name evidence="1" type="ORF">PLESTB_001195400</name>
</gene>
<dbReference type="AlphaFoldDB" id="A0A9W6BSJ9"/>
<name>A0A9W6BSJ9_9CHLO</name>
<dbReference type="Proteomes" id="UP001165080">
    <property type="component" value="Unassembled WGS sequence"/>
</dbReference>
<dbReference type="OrthoDB" id="521726at2759"/>